<reference evidence="1" key="1">
    <citation type="journal article" date="2020" name="Stud. Mycol.">
        <title>101 Dothideomycetes genomes: a test case for predicting lifestyles and emergence of pathogens.</title>
        <authorList>
            <person name="Haridas S."/>
            <person name="Albert R."/>
            <person name="Binder M."/>
            <person name="Bloem J."/>
            <person name="Labutti K."/>
            <person name="Salamov A."/>
            <person name="Andreopoulos B."/>
            <person name="Baker S."/>
            <person name="Barry K."/>
            <person name="Bills G."/>
            <person name="Bluhm B."/>
            <person name="Cannon C."/>
            <person name="Castanera R."/>
            <person name="Culley D."/>
            <person name="Daum C."/>
            <person name="Ezra D."/>
            <person name="Gonzalez J."/>
            <person name="Henrissat B."/>
            <person name="Kuo A."/>
            <person name="Liang C."/>
            <person name="Lipzen A."/>
            <person name="Lutzoni F."/>
            <person name="Magnuson J."/>
            <person name="Mondo S."/>
            <person name="Nolan M."/>
            <person name="Ohm R."/>
            <person name="Pangilinan J."/>
            <person name="Park H.-J."/>
            <person name="Ramirez L."/>
            <person name="Alfaro M."/>
            <person name="Sun H."/>
            <person name="Tritt A."/>
            <person name="Yoshinaga Y."/>
            <person name="Zwiers L.-H."/>
            <person name="Turgeon B."/>
            <person name="Goodwin S."/>
            <person name="Spatafora J."/>
            <person name="Crous P."/>
            <person name="Grigoriev I."/>
        </authorList>
    </citation>
    <scope>NUCLEOTIDE SEQUENCE</scope>
    <source>
        <strain evidence="1">CBS 121167</strain>
    </source>
</reference>
<gene>
    <name evidence="1" type="ORF">K452DRAFT_293259</name>
</gene>
<organism evidence="1 2">
    <name type="scientific">Aplosporella prunicola CBS 121167</name>
    <dbReference type="NCBI Taxonomy" id="1176127"/>
    <lineage>
        <taxon>Eukaryota</taxon>
        <taxon>Fungi</taxon>
        <taxon>Dikarya</taxon>
        <taxon>Ascomycota</taxon>
        <taxon>Pezizomycotina</taxon>
        <taxon>Dothideomycetes</taxon>
        <taxon>Dothideomycetes incertae sedis</taxon>
        <taxon>Botryosphaeriales</taxon>
        <taxon>Aplosporellaceae</taxon>
        <taxon>Aplosporella</taxon>
    </lineage>
</organism>
<evidence type="ECO:0000313" key="1">
    <source>
        <dbReference type="EMBL" id="KAF2135390.1"/>
    </source>
</evidence>
<accession>A0A6A6AUP2</accession>
<sequence>MLGSPPLRNPSVTCCRRQLPTIFSSLIAPSTLSSTLSPDHRHTHSYPFDLVCLLGFVTRPDMRTTNGVQTIATTATAAVKLLFQTDPNMVTRPHKDFASLNRTS</sequence>
<proteinExistence type="predicted"/>
<dbReference type="Proteomes" id="UP000799438">
    <property type="component" value="Unassembled WGS sequence"/>
</dbReference>
<dbReference type="RefSeq" id="XP_033391108.1">
    <property type="nucleotide sequence ID" value="XM_033541531.1"/>
</dbReference>
<name>A0A6A6AUP2_9PEZI</name>
<evidence type="ECO:0000313" key="2">
    <source>
        <dbReference type="Proteomes" id="UP000799438"/>
    </source>
</evidence>
<protein>
    <submittedName>
        <fullName evidence="1">Uncharacterized protein</fullName>
    </submittedName>
</protein>
<keyword evidence="2" id="KW-1185">Reference proteome</keyword>
<dbReference type="EMBL" id="ML995591">
    <property type="protein sequence ID" value="KAF2135390.1"/>
    <property type="molecule type" value="Genomic_DNA"/>
</dbReference>
<dbReference type="GeneID" id="54299027"/>
<dbReference type="AlphaFoldDB" id="A0A6A6AUP2"/>